<gene>
    <name evidence="1" type="ORF">H5410_003729</name>
</gene>
<keyword evidence="2" id="KW-1185">Reference proteome</keyword>
<protein>
    <submittedName>
        <fullName evidence="1">Uncharacterized protein</fullName>
    </submittedName>
</protein>
<dbReference type="Proteomes" id="UP000824120">
    <property type="component" value="Chromosome 1"/>
</dbReference>
<name>A0A9J6B5Z3_SOLCO</name>
<dbReference type="AlphaFoldDB" id="A0A9J6B5Z3"/>
<evidence type="ECO:0000313" key="2">
    <source>
        <dbReference type="Proteomes" id="UP000824120"/>
    </source>
</evidence>
<evidence type="ECO:0000313" key="1">
    <source>
        <dbReference type="EMBL" id="KAG5632012.1"/>
    </source>
</evidence>
<dbReference type="EMBL" id="JACXVP010000001">
    <property type="protein sequence ID" value="KAG5632012.1"/>
    <property type="molecule type" value="Genomic_DNA"/>
</dbReference>
<comment type="caution">
    <text evidence="1">The sequence shown here is derived from an EMBL/GenBank/DDBJ whole genome shotgun (WGS) entry which is preliminary data.</text>
</comment>
<accession>A0A9J6B5Z3</accession>
<organism evidence="1 2">
    <name type="scientific">Solanum commersonii</name>
    <name type="common">Commerson's wild potato</name>
    <name type="synonym">Commerson's nightshade</name>
    <dbReference type="NCBI Taxonomy" id="4109"/>
    <lineage>
        <taxon>Eukaryota</taxon>
        <taxon>Viridiplantae</taxon>
        <taxon>Streptophyta</taxon>
        <taxon>Embryophyta</taxon>
        <taxon>Tracheophyta</taxon>
        <taxon>Spermatophyta</taxon>
        <taxon>Magnoliopsida</taxon>
        <taxon>eudicotyledons</taxon>
        <taxon>Gunneridae</taxon>
        <taxon>Pentapetalae</taxon>
        <taxon>asterids</taxon>
        <taxon>lamiids</taxon>
        <taxon>Solanales</taxon>
        <taxon>Solanaceae</taxon>
        <taxon>Solanoideae</taxon>
        <taxon>Solaneae</taxon>
        <taxon>Solanum</taxon>
    </lineage>
</organism>
<proteinExistence type="predicted"/>
<reference evidence="1 2" key="1">
    <citation type="submission" date="2020-09" db="EMBL/GenBank/DDBJ databases">
        <title>De no assembly of potato wild relative species, Solanum commersonii.</title>
        <authorList>
            <person name="Cho K."/>
        </authorList>
    </citation>
    <scope>NUCLEOTIDE SEQUENCE [LARGE SCALE GENOMIC DNA]</scope>
    <source>
        <strain evidence="1">LZ3.2</strain>
        <tissue evidence="1">Leaf</tissue>
    </source>
</reference>
<sequence length="102" mass="11936">MESFFMRGHLDTFVELELAQVASIASMKIFGDVEAWTLRCKTEQIGRKRRRNGILPIAKFNLVSRRNDMNRHSFQMRGCKRQDTEGDELTKRQIVEFIGDLD</sequence>